<evidence type="ECO:0000313" key="2">
    <source>
        <dbReference type="EMBL" id="RWS19347.1"/>
    </source>
</evidence>
<feature type="chain" id="PRO_5019015267" evidence="1">
    <location>
        <begin position="20"/>
        <end position="181"/>
    </location>
</feature>
<comment type="caution">
    <text evidence="2">The sequence shown here is derived from an EMBL/GenBank/DDBJ whole genome shotgun (WGS) entry which is preliminary data.</text>
</comment>
<dbReference type="InterPro" id="IPR010711">
    <property type="entry name" value="PLA2G12"/>
</dbReference>
<feature type="signal peptide" evidence="1">
    <location>
        <begin position="1"/>
        <end position="19"/>
    </location>
</feature>
<dbReference type="VEuPathDB" id="VectorBase:LDEU012693"/>
<dbReference type="GO" id="GO:0004623">
    <property type="term" value="F:phospholipase A2 activity"/>
    <property type="evidence" value="ECO:0007669"/>
    <property type="project" value="InterPro"/>
</dbReference>
<evidence type="ECO:0000313" key="3">
    <source>
        <dbReference type="Proteomes" id="UP000288716"/>
    </source>
</evidence>
<dbReference type="GO" id="GO:0005509">
    <property type="term" value="F:calcium ion binding"/>
    <property type="evidence" value="ECO:0007669"/>
    <property type="project" value="InterPro"/>
</dbReference>
<name>A0A443RVE8_9ACAR</name>
<gene>
    <name evidence="2" type="ORF">B4U80_14455</name>
</gene>
<sequence length="181" mass="20113">MKFILHLFLIIIFINSTIALLNSVLCLTGSCAAKCNQQAPIPINVTRPVDANGCGTQPINIILNAVFEAVNKIERKNYSYINCCNKHDTCYTECNRTKVECDNLLLNCFAKQRTVAVLVGTIVLNEPFACCAFEQSQKDYCNCTSETTPACLIPDQKQIVSCIVSKLPLNLQDAVQQKFQQ</sequence>
<dbReference type="EMBL" id="NCKV01027312">
    <property type="protein sequence ID" value="RWS19347.1"/>
    <property type="molecule type" value="Genomic_DNA"/>
</dbReference>
<accession>A0A443RVE8</accession>
<evidence type="ECO:0000256" key="1">
    <source>
        <dbReference type="SAM" id="SignalP"/>
    </source>
</evidence>
<dbReference type="AlphaFoldDB" id="A0A443RVE8"/>
<dbReference type="PROSITE" id="PS51257">
    <property type="entry name" value="PROKAR_LIPOPROTEIN"/>
    <property type="match status" value="1"/>
</dbReference>
<dbReference type="Proteomes" id="UP000288716">
    <property type="component" value="Unassembled WGS sequence"/>
</dbReference>
<organism evidence="2 3">
    <name type="scientific">Leptotrombidium deliense</name>
    <dbReference type="NCBI Taxonomy" id="299467"/>
    <lineage>
        <taxon>Eukaryota</taxon>
        <taxon>Metazoa</taxon>
        <taxon>Ecdysozoa</taxon>
        <taxon>Arthropoda</taxon>
        <taxon>Chelicerata</taxon>
        <taxon>Arachnida</taxon>
        <taxon>Acari</taxon>
        <taxon>Acariformes</taxon>
        <taxon>Trombidiformes</taxon>
        <taxon>Prostigmata</taxon>
        <taxon>Anystina</taxon>
        <taxon>Parasitengona</taxon>
        <taxon>Trombiculoidea</taxon>
        <taxon>Trombiculidae</taxon>
        <taxon>Leptotrombidium</taxon>
    </lineage>
</organism>
<dbReference type="GO" id="GO:0005576">
    <property type="term" value="C:extracellular region"/>
    <property type="evidence" value="ECO:0007669"/>
    <property type="project" value="InterPro"/>
</dbReference>
<dbReference type="GO" id="GO:0016042">
    <property type="term" value="P:lipid catabolic process"/>
    <property type="evidence" value="ECO:0007669"/>
    <property type="project" value="InterPro"/>
</dbReference>
<proteinExistence type="predicted"/>
<keyword evidence="1" id="KW-0732">Signal</keyword>
<dbReference type="Pfam" id="PF06951">
    <property type="entry name" value="PLA2G12"/>
    <property type="match status" value="1"/>
</dbReference>
<keyword evidence="3" id="KW-1185">Reference proteome</keyword>
<protein>
    <submittedName>
        <fullName evidence="2">Group XIIA secretory phospholipase A2-like protein</fullName>
    </submittedName>
</protein>
<reference evidence="2 3" key="1">
    <citation type="journal article" date="2018" name="Gigascience">
        <title>Genomes of trombidid mites reveal novel predicted allergens and laterally-transferred genes associated with secondary metabolism.</title>
        <authorList>
            <person name="Dong X."/>
            <person name="Chaisiri K."/>
            <person name="Xia D."/>
            <person name="Armstrong S.D."/>
            <person name="Fang Y."/>
            <person name="Donnelly M.J."/>
            <person name="Kadowaki T."/>
            <person name="McGarry J.W."/>
            <person name="Darby A.C."/>
            <person name="Makepeace B.L."/>
        </authorList>
    </citation>
    <scope>NUCLEOTIDE SEQUENCE [LARGE SCALE GENOMIC DNA]</scope>
    <source>
        <strain evidence="2">UoL-UT</strain>
    </source>
</reference>